<name>A0A4Y2VPR3_ARAVE</name>
<comment type="caution">
    <text evidence="1">The sequence shown here is derived from an EMBL/GenBank/DDBJ whole genome shotgun (WGS) entry which is preliminary data.</text>
</comment>
<evidence type="ECO:0000313" key="2">
    <source>
        <dbReference type="Proteomes" id="UP000499080"/>
    </source>
</evidence>
<evidence type="ECO:0000313" key="1">
    <source>
        <dbReference type="EMBL" id="GBO26206.1"/>
    </source>
</evidence>
<organism evidence="1 2">
    <name type="scientific">Araneus ventricosus</name>
    <name type="common">Orbweaver spider</name>
    <name type="synonym">Epeira ventricosa</name>
    <dbReference type="NCBI Taxonomy" id="182803"/>
    <lineage>
        <taxon>Eukaryota</taxon>
        <taxon>Metazoa</taxon>
        <taxon>Ecdysozoa</taxon>
        <taxon>Arthropoda</taxon>
        <taxon>Chelicerata</taxon>
        <taxon>Arachnida</taxon>
        <taxon>Araneae</taxon>
        <taxon>Araneomorphae</taxon>
        <taxon>Entelegynae</taxon>
        <taxon>Araneoidea</taxon>
        <taxon>Araneidae</taxon>
        <taxon>Araneus</taxon>
    </lineage>
</organism>
<dbReference type="EMBL" id="BGPR01049223">
    <property type="protein sequence ID" value="GBO26206.1"/>
    <property type="molecule type" value="Genomic_DNA"/>
</dbReference>
<reference evidence="1 2" key="1">
    <citation type="journal article" date="2019" name="Sci. Rep.">
        <title>Orb-weaving spider Araneus ventricosus genome elucidates the spidroin gene catalogue.</title>
        <authorList>
            <person name="Kono N."/>
            <person name="Nakamura H."/>
            <person name="Ohtoshi R."/>
            <person name="Moran D.A.P."/>
            <person name="Shinohara A."/>
            <person name="Yoshida Y."/>
            <person name="Fujiwara M."/>
            <person name="Mori M."/>
            <person name="Tomita M."/>
            <person name="Arakawa K."/>
        </authorList>
    </citation>
    <scope>NUCLEOTIDE SEQUENCE [LARGE SCALE GENOMIC DNA]</scope>
</reference>
<gene>
    <name evidence="1" type="ORF">AVEN_70560_1</name>
</gene>
<sequence>MTGYKLNIHGHFSTQIIPLHAKTDCQCDKPMGIVDGWRGESEYPVLHLNCRAINQRQREHLRYGRGVGFEESVSQSKSKKARVLVTGSTPA</sequence>
<keyword evidence="2" id="KW-1185">Reference proteome</keyword>
<protein>
    <submittedName>
        <fullName evidence="1">Uncharacterized protein</fullName>
    </submittedName>
</protein>
<dbReference type="Proteomes" id="UP000499080">
    <property type="component" value="Unassembled WGS sequence"/>
</dbReference>
<accession>A0A4Y2VPR3</accession>
<proteinExistence type="predicted"/>
<dbReference type="AlphaFoldDB" id="A0A4Y2VPR3"/>